<proteinExistence type="predicted"/>
<accession>A0ABU1AIY2</accession>
<gene>
    <name evidence="1" type="ORF">QEH59_10110</name>
</gene>
<sequence length="322" mass="35805">MKYLSTYYFHGQDLCVVPRHVREDVAWMVDHQVDGVFVGMHDADLMGGNTAMVCEIIRSAGLDVWLIPSRLGGLMAGWGRQPSFLSVNHPEWWAYSADGSPRTCFGPQVSVFHPEVPDAIADTVGEMLKQCPATGIVWDELKTLSGEDHSQLAIESLGRPANEEDLVEATVNCFSLINCRLKRKISDLRIACFLFASVKQQYVEHCATIDLLDEFGCDGKCYKPGESDIGEGGSDKVLMGGNDKRFAAAAVKNNCTPFTLLETQLLDERTLELSLSRMPEYLQTKNGHLAFYYYPYGLADPERFMPAIGKMLSTWRSGDISL</sequence>
<reference evidence="1 2" key="1">
    <citation type="submission" date="2023-04" db="EMBL/GenBank/DDBJ databases">
        <title>A novel bacteria isolated from coastal sediment.</title>
        <authorList>
            <person name="Liu X.-J."/>
            <person name="Du Z.-J."/>
        </authorList>
    </citation>
    <scope>NUCLEOTIDE SEQUENCE [LARGE SCALE GENOMIC DNA]</scope>
    <source>
        <strain evidence="1 2">SDUM461004</strain>
    </source>
</reference>
<evidence type="ECO:0000313" key="1">
    <source>
        <dbReference type="EMBL" id="MDQ8194780.1"/>
    </source>
</evidence>
<name>A0ABU1AIY2_9BACT</name>
<keyword evidence="2" id="KW-1185">Reference proteome</keyword>
<organism evidence="1 2">
    <name type="scientific">Thalassobacterium sedimentorum</name>
    <dbReference type="NCBI Taxonomy" id="3041258"/>
    <lineage>
        <taxon>Bacteria</taxon>
        <taxon>Pseudomonadati</taxon>
        <taxon>Verrucomicrobiota</taxon>
        <taxon>Opitutia</taxon>
        <taxon>Puniceicoccales</taxon>
        <taxon>Coraliomargaritaceae</taxon>
        <taxon>Thalassobacterium</taxon>
    </lineage>
</organism>
<dbReference type="EMBL" id="JARXIC010000014">
    <property type="protein sequence ID" value="MDQ8194780.1"/>
    <property type="molecule type" value="Genomic_DNA"/>
</dbReference>
<comment type="caution">
    <text evidence="1">The sequence shown here is derived from an EMBL/GenBank/DDBJ whole genome shotgun (WGS) entry which is preliminary data.</text>
</comment>
<protein>
    <submittedName>
        <fullName evidence="1">Uncharacterized protein</fullName>
    </submittedName>
</protein>
<evidence type="ECO:0000313" key="2">
    <source>
        <dbReference type="Proteomes" id="UP001243717"/>
    </source>
</evidence>
<dbReference type="Proteomes" id="UP001243717">
    <property type="component" value="Unassembled WGS sequence"/>
</dbReference>
<dbReference type="RefSeq" id="WP_308985246.1">
    <property type="nucleotide sequence ID" value="NZ_JARXIC010000014.1"/>
</dbReference>